<dbReference type="InterPro" id="IPR000504">
    <property type="entry name" value="RRM_dom"/>
</dbReference>
<reference evidence="4" key="2">
    <citation type="submission" date="2025-09" db="UniProtKB">
        <authorList>
            <consortium name="Ensembl"/>
        </authorList>
    </citation>
    <scope>IDENTIFICATION</scope>
</reference>
<evidence type="ECO:0000313" key="4">
    <source>
        <dbReference type="Ensembl" id="ENSSCAP00000001854.1"/>
    </source>
</evidence>
<dbReference type="Gene3D" id="3.30.70.330">
    <property type="match status" value="1"/>
</dbReference>
<keyword evidence="5" id="KW-1185">Reference proteome</keyword>
<dbReference type="PROSITE" id="PS50102">
    <property type="entry name" value="RRM"/>
    <property type="match status" value="1"/>
</dbReference>
<keyword evidence="1 2" id="KW-0694">RNA-binding</keyword>
<dbReference type="GO" id="GO:0003723">
    <property type="term" value="F:RNA binding"/>
    <property type="evidence" value="ECO:0007669"/>
    <property type="project" value="UniProtKB-UniRule"/>
</dbReference>
<dbReference type="GeneTree" id="ENSGT00900000141107"/>
<evidence type="ECO:0000256" key="2">
    <source>
        <dbReference type="PROSITE-ProRule" id="PRU00176"/>
    </source>
</evidence>
<evidence type="ECO:0000313" key="5">
    <source>
        <dbReference type="Proteomes" id="UP000694409"/>
    </source>
</evidence>
<sequence length="96" mass="10576">GMEGRGVSVGKGMGKDKVTVFVSNLSYTMAEPETKLRELFASCGEVVEVRAVFNNKGTFRGYCYVQFREEEAARQALALDRTAVEGRPMFVSPCVD</sequence>
<dbReference type="InterPro" id="IPR012677">
    <property type="entry name" value="Nucleotide-bd_a/b_plait_sf"/>
</dbReference>
<evidence type="ECO:0000256" key="1">
    <source>
        <dbReference type="ARBA" id="ARBA00022884"/>
    </source>
</evidence>
<feature type="domain" description="RRM" evidence="3">
    <location>
        <begin position="18"/>
        <end position="96"/>
    </location>
</feature>
<protein>
    <recommendedName>
        <fullName evidence="3">RRM domain-containing protein</fullName>
    </recommendedName>
</protein>
<organism evidence="4 5">
    <name type="scientific">Serinus canaria</name>
    <name type="common">Island canary</name>
    <name type="synonym">Fringilla canaria</name>
    <dbReference type="NCBI Taxonomy" id="9135"/>
    <lineage>
        <taxon>Eukaryota</taxon>
        <taxon>Metazoa</taxon>
        <taxon>Chordata</taxon>
        <taxon>Craniata</taxon>
        <taxon>Vertebrata</taxon>
        <taxon>Euteleostomi</taxon>
        <taxon>Archelosauria</taxon>
        <taxon>Archosauria</taxon>
        <taxon>Dinosauria</taxon>
        <taxon>Saurischia</taxon>
        <taxon>Theropoda</taxon>
        <taxon>Coelurosauria</taxon>
        <taxon>Aves</taxon>
        <taxon>Neognathae</taxon>
        <taxon>Neoaves</taxon>
        <taxon>Telluraves</taxon>
        <taxon>Australaves</taxon>
        <taxon>Passeriformes</taxon>
        <taxon>Passeroidea</taxon>
        <taxon>Fringillidae</taxon>
        <taxon>Carduelinae</taxon>
        <taxon>Serinus</taxon>
    </lineage>
</organism>
<evidence type="ECO:0000259" key="3">
    <source>
        <dbReference type="PROSITE" id="PS50102"/>
    </source>
</evidence>
<name>A0A8C9L683_SERCA</name>
<accession>A0A8C9L683</accession>
<dbReference type="SUPFAM" id="SSF54928">
    <property type="entry name" value="RNA-binding domain, RBD"/>
    <property type="match status" value="1"/>
</dbReference>
<dbReference type="InterPro" id="IPR035979">
    <property type="entry name" value="RBD_domain_sf"/>
</dbReference>
<dbReference type="Ensembl" id="ENSSCAT00000002162.1">
    <property type="protein sequence ID" value="ENSSCAP00000001854.1"/>
    <property type="gene ID" value="ENSSCAG00000001602.1"/>
</dbReference>
<dbReference type="PANTHER" id="PTHR23236">
    <property type="entry name" value="EUKARYOTIC TRANSLATION INITIATION FACTOR 4B/4H"/>
    <property type="match status" value="1"/>
</dbReference>
<dbReference type="SMART" id="SM00360">
    <property type="entry name" value="RRM"/>
    <property type="match status" value="1"/>
</dbReference>
<reference evidence="4" key="1">
    <citation type="submission" date="2025-08" db="UniProtKB">
        <authorList>
            <consortium name="Ensembl"/>
        </authorList>
    </citation>
    <scope>IDENTIFICATION</scope>
</reference>
<dbReference type="InterPro" id="IPR034217">
    <property type="entry name" value="SART3_RRM1"/>
</dbReference>
<dbReference type="Pfam" id="PF00076">
    <property type="entry name" value="RRM_1"/>
    <property type="match status" value="1"/>
</dbReference>
<dbReference type="PANTHER" id="PTHR23236:SF11">
    <property type="entry name" value="EUKARYOTIC TRANSLATION INITIATION FACTOR 4H"/>
    <property type="match status" value="1"/>
</dbReference>
<dbReference type="Proteomes" id="UP000694409">
    <property type="component" value="Unassembled WGS sequence"/>
</dbReference>
<dbReference type="CDD" id="cd12391">
    <property type="entry name" value="RRM1_SART3"/>
    <property type="match status" value="1"/>
</dbReference>
<proteinExistence type="predicted"/>
<dbReference type="AlphaFoldDB" id="A0A8C9L683"/>
<dbReference type="OMA" id="MSYGVED"/>